<feature type="region of interest" description="Disordered" evidence="1">
    <location>
        <begin position="79"/>
        <end position="135"/>
    </location>
</feature>
<proteinExistence type="predicted"/>
<gene>
    <name evidence="2" type="ORF">ILEXP_LOCUS30193</name>
</gene>
<protein>
    <submittedName>
        <fullName evidence="2">Uncharacterized protein</fullName>
    </submittedName>
</protein>
<feature type="compositionally biased region" description="Basic and acidic residues" evidence="1">
    <location>
        <begin position="105"/>
        <end position="114"/>
    </location>
</feature>
<name>A0ABC8SZW2_9AQUA</name>
<comment type="caution">
    <text evidence="2">The sequence shown here is derived from an EMBL/GenBank/DDBJ whole genome shotgun (WGS) entry which is preliminary data.</text>
</comment>
<feature type="compositionally biased region" description="Basic and acidic residues" evidence="1">
    <location>
        <begin position="121"/>
        <end position="131"/>
    </location>
</feature>
<keyword evidence="3" id="KW-1185">Reference proteome</keyword>
<feature type="compositionally biased region" description="Polar residues" evidence="1">
    <location>
        <begin position="79"/>
        <end position="100"/>
    </location>
</feature>
<dbReference type="AlphaFoldDB" id="A0ABC8SZW2"/>
<evidence type="ECO:0000313" key="2">
    <source>
        <dbReference type="EMBL" id="CAK9161396.1"/>
    </source>
</evidence>
<evidence type="ECO:0000256" key="1">
    <source>
        <dbReference type="SAM" id="MobiDB-lite"/>
    </source>
</evidence>
<sequence>MSNNTKTDTSELNFEGSVDLGPALPLKYKTQELGANAIQQQHPKQQQPKNRAAGGRTHKLAVPSTHITPQAHRITQCNNIHQRGQAMGISNQRSSTSKAKQPSRKQQDSPEKRQKSSPNDQKIEKTMESTEKCSGALQLWKEGTTTLQQREEDTAPCNSGQPKIAQLKQASGRFPCCSRIAFC</sequence>
<reference evidence="2 3" key="1">
    <citation type="submission" date="2024-02" db="EMBL/GenBank/DDBJ databases">
        <authorList>
            <person name="Vignale AGUSTIN F."/>
            <person name="Sosa J E."/>
            <person name="Modenutti C."/>
        </authorList>
    </citation>
    <scope>NUCLEOTIDE SEQUENCE [LARGE SCALE GENOMIC DNA]</scope>
</reference>
<accession>A0ABC8SZW2</accession>
<evidence type="ECO:0000313" key="3">
    <source>
        <dbReference type="Proteomes" id="UP001642360"/>
    </source>
</evidence>
<dbReference type="EMBL" id="CAUOFW020003669">
    <property type="protein sequence ID" value="CAK9161396.1"/>
    <property type="molecule type" value="Genomic_DNA"/>
</dbReference>
<feature type="region of interest" description="Disordered" evidence="1">
    <location>
        <begin position="1"/>
        <end position="56"/>
    </location>
</feature>
<dbReference type="Proteomes" id="UP001642360">
    <property type="component" value="Unassembled WGS sequence"/>
</dbReference>
<feature type="compositionally biased region" description="Polar residues" evidence="1">
    <location>
        <begin position="1"/>
        <end position="12"/>
    </location>
</feature>
<organism evidence="2 3">
    <name type="scientific">Ilex paraguariensis</name>
    <name type="common">yerba mate</name>
    <dbReference type="NCBI Taxonomy" id="185542"/>
    <lineage>
        <taxon>Eukaryota</taxon>
        <taxon>Viridiplantae</taxon>
        <taxon>Streptophyta</taxon>
        <taxon>Embryophyta</taxon>
        <taxon>Tracheophyta</taxon>
        <taxon>Spermatophyta</taxon>
        <taxon>Magnoliopsida</taxon>
        <taxon>eudicotyledons</taxon>
        <taxon>Gunneridae</taxon>
        <taxon>Pentapetalae</taxon>
        <taxon>asterids</taxon>
        <taxon>campanulids</taxon>
        <taxon>Aquifoliales</taxon>
        <taxon>Aquifoliaceae</taxon>
        <taxon>Ilex</taxon>
    </lineage>
</organism>
<feature type="compositionally biased region" description="Low complexity" evidence="1">
    <location>
        <begin position="39"/>
        <end position="49"/>
    </location>
</feature>